<evidence type="ECO:0000256" key="1">
    <source>
        <dbReference type="SAM" id="MobiDB-lite"/>
    </source>
</evidence>
<evidence type="ECO:0000313" key="4">
    <source>
        <dbReference type="Proteomes" id="UP001304895"/>
    </source>
</evidence>
<evidence type="ECO:0000259" key="2">
    <source>
        <dbReference type="Pfam" id="PF00583"/>
    </source>
</evidence>
<dbReference type="Gene3D" id="3.40.630.30">
    <property type="match status" value="1"/>
</dbReference>
<dbReference type="AlphaFoldDB" id="A0AAN6UP02"/>
<dbReference type="InterPro" id="IPR000182">
    <property type="entry name" value="GNAT_dom"/>
</dbReference>
<gene>
    <name evidence="3" type="ORF">BT67DRAFT_440229</name>
</gene>
<reference evidence="3" key="1">
    <citation type="journal article" date="2023" name="Mol. Phylogenet. Evol.">
        <title>Genome-scale phylogeny and comparative genomics of the fungal order Sordariales.</title>
        <authorList>
            <person name="Hensen N."/>
            <person name="Bonometti L."/>
            <person name="Westerberg I."/>
            <person name="Brannstrom I.O."/>
            <person name="Guillou S."/>
            <person name="Cros-Aarteil S."/>
            <person name="Calhoun S."/>
            <person name="Haridas S."/>
            <person name="Kuo A."/>
            <person name="Mondo S."/>
            <person name="Pangilinan J."/>
            <person name="Riley R."/>
            <person name="LaButti K."/>
            <person name="Andreopoulos B."/>
            <person name="Lipzen A."/>
            <person name="Chen C."/>
            <person name="Yan M."/>
            <person name="Daum C."/>
            <person name="Ng V."/>
            <person name="Clum A."/>
            <person name="Steindorff A."/>
            <person name="Ohm R.A."/>
            <person name="Martin F."/>
            <person name="Silar P."/>
            <person name="Natvig D.O."/>
            <person name="Lalanne C."/>
            <person name="Gautier V."/>
            <person name="Ament-Velasquez S.L."/>
            <person name="Kruys A."/>
            <person name="Hutchinson M.I."/>
            <person name="Powell A.J."/>
            <person name="Barry K."/>
            <person name="Miller A.N."/>
            <person name="Grigoriev I.V."/>
            <person name="Debuchy R."/>
            <person name="Gladieux P."/>
            <person name="Hiltunen Thoren M."/>
            <person name="Johannesson H."/>
        </authorList>
    </citation>
    <scope>NUCLEOTIDE SEQUENCE</scope>
    <source>
        <strain evidence="3">CBS 123565</strain>
    </source>
</reference>
<dbReference type="SUPFAM" id="SSF55729">
    <property type="entry name" value="Acyl-CoA N-acyltransferases (Nat)"/>
    <property type="match status" value="1"/>
</dbReference>
<keyword evidence="4" id="KW-1185">Reference proteome</keyword>
<comment type="caution">
    <text evidence="3">The sequence shown here is derived from an EMBL/GenBank/DDBJ whole genome shotgun (WGS) entry which is preliminary data.</text>
</comment>
<feature type="compositionally biased region" description="Polar residues" evidence="1">
    <location>
        <begin position="1"/>
        <end position="10"/>
    </location>
</feature>
<feature type="region of interest" description="Disordered" evidence="1">
    <location>
        <begin position="1"/>
        <end position="29"/>
    </location>
</feature>
<accession>A0AAN6UP02</accession>
<evidence type="ECO:0000313" key="3">
    <source>
        <dbReference type="EMBL" id="KAK4136080.1"/>
    </source>
</evidence>
<dbReference type="InterPro" id="IPR016181">
    <property type="entry name" value="Acyl_CoA_acyltransferase"/>
</dbReference>
<feature type="domain" description="N-acetyltransferase" evidence="2">
    <location>
        <begin position="100"/>
        <end position="154"/>
    </location>
</feature>
<dbReference type="Proteomes" id="UP001304895">
    <property type="component" value="Unassembled WGS sequence"/>
</dbReference>
<dbReference type="CDD" id="cd04301">
    <property type="entry name" value="NAT_SF"/>
    <property type="match status" value="1"/>
</dbReference>
<reference evidence="3" key="2">
    <citation type="submission" date="2023-05" db="EMBL/GenBank/DDBJ databases">
        <authorList>
            <consortium name="Lawrence Berkeley National Laboratory"/>
            <person name="Steindorff A."/>
            <person name="Hensen N."/>
            <person name="Bonometti L."/>
            <person name="Westerberg I."/>
            <person name="Brannstrom I.O."/>
            <person name="Guillou S."/>
            <person name="Cros-Aarteil S."/>
            <person name="Calhoun S."/>
            <person name="Haridas S."/>
            <person name="Kuo A."/>
            <person name="Mondo S."/>
            <person name="Pangilinan J."/>
            <person name="Riley R."/>
            <person name="Labutti K."/>
            <person name="Andreopoulos B."/>
            <person name="Lipzen A."/>
            <person name="Chen C."/>
            <person name="Yanf M."/>
            <person name="Daum C."/>
            <person name="Ng V."/>
            <person name="Clum A."/>
            <person name="Ohm R."/>
            <person name="Martin F."/>
            <person name="Silar P."/>
            <person name="Natvig D."/>
            <person name="Lalanne C."/>
            <person name="Gautier V."/>
            <person name="Ament-Velasquez S.L."/>
            <person name="Kruys A."/>
            <person name="Hutchinson M.I."/>
            <person name="Powell A.J."/>
            <person name="Barry K."/>
            <person name="Miller A.N."/>
            <person name="Grigoriev I.V."/>
            <person name="Debuchy R."/>
            <person name="Gladieux P."/>
            <person name="Thoren M.H."/>
            <person name="Johannesson H."/>
        </authorList>
    </citation>
    <scope>NUCLEOTIDE SEQUENCE</scope>
    <source>
        <strain evidence="3">CBS 123565</strain>
    </source>
</reference>
<dbReference type="GO" id="GO:0016747">
    <property type="term" value="F:acyltransferase activity, transferring groups other than amino-acyl groups"/>
    <property type="evidence" value="ECO:0007669"/>
    <property type="project" value="InterPro"/>
</dbReference>
<name>A0AAN6UP02_9PEZI</name>
<dbReference type="EMBL" id="MU853404">
    <property type="protein sequence ID" value="KAK4136080.1"/>
    <property type="molecule type" value="Genomic_DNA"/>
</dbReference>
<proteinExistence type="predicted"/>
<organism evidence="3 4">
    <name type="scientific">Trichocladium antarcticum</name>
    <dbReference type="NCBI Taxonomy" id="1450529"/>
    <lineage>
        <taxon>Eukaryota</taxon>
        <taxon>Fungi</taxon>
        <taxon>Dikarya</taxon>
        <taxon>Ascomycota</taxon>
        <taxon>Pezizomycotina</taxon>
        <taxon>Sordariomycetes</taxon>
        <taxon>Sordariomycetidae</taxon>
        <taxon>Sordariales</taxon>
        <taxon>Chaetomiaceae</taxon>
        <taxon>Trichocladium</taxon>
    </lineage>
</organism>
<dbReference type="Pfam" id="PF00583">
    <property type="entry name" value="Acetyltransf_1"/>
    <property type="match status" value="1"/>
</dbReference>
<sequence length="195" mass="21687">MASPSKQSARVTFHPGTVQFEPKPKRSRKQYAKMTTEIFSEFQSEDITDAMLAEAAQLFSEHYGVWATPPPGRRGGKPGTRVKLSGPRLRSQCLPAGSRCSYARVTVDGTLAGNAFACRWDYQGRQVCWVTQLVVHRDYRERRLATRLLETLRDTDDEIFGIMSSHPAACIAIAKACARDGNGLLYPEIVCADTM</sequence>
<protein>
    <recommendedName>
        <fullName evidence="2">N-acetyltransferase domain-containing protein</fullName>
    </recommendedName>
</protein>